<accession>A0A0G0RE98</accession>
<dbReference type="Proteomes" id="UP000034531">
    <property type="component" value="Unassembled WGS sequence"/>
</dbReference>
<sequence>MDIVVVVCAAFLVLYVATKGIMGSFPQVSGFWLPVDKKVDRETLGQASYADHLKKITLPTDVQCSGRERRYK</sequence>
<evidence type="ECO:0000313" key="2">
    <source>
        <dbReference type="Proteomes" id="UP000034531"/>
    </source>
</evidence>
<dbReference type="EMBL" id="LBYI01000003">
    <property type="protein sequence ID" value="KKR51039.1"/>
    <property type="molecule type" value="Genomic_DNA"/>
</dbReference>
<organism evidence="1 2">
    <name type="scientific">Candidatus Curtissbacteria bacterium GW2011_GWA1_40_16</name>
    <dbReference type="NCBI Taxonomy" id="1618405"/>
    <lineage>
        <taxon>Bacteria</taxon>
        <taxon>Candidatus Curtissiibacteriota</taxon>
    </lineage>
</organism>
<reference evidence="1 2" key="1">
    <citation type="journal article" date="2015" name="Nature">
        <title>rRNA introns, odd ribosomes, and small enigmatic genomes across a large radiation of phyla.</title>
        <authorList>
            <person name="Brown C.T."/>
            <person name="Hug L.A."/>
            <person name="Thomas B.C."/>
            <person name="Sharon I."/>
            <person name="Castelle C.J."/>
            <person name="Singh A."/>
            <person name="Wilkins M.J."/>
            <person name="Williams K.H."/>
            <person name="Banfield J.F."/>
        </authorList>
    </citation>
    <scope>NUCLEOTIDE SEQUENCE [LARGE SCALE GENOMIC DNA]</scope>
</reference>
<comment type="caution">
    <text evidence="1">The sequence shown here is derived from an EMBL/GenBank/DDBJ whole genome shotgun (WGS) entry which is preliminary data.</text>
</comment>
<protein>
    <submittedName>
        <fullName evidence="1">Uncharacterized protein</fullName>
    </submittedName>
</protein>
<gene>
    <name evidence="1" type="ORF">UT84_C0003G0034</name>
</gene>
<name>A0A0G0RE98_9BACT</name>
<proteinExistence type="predicted"/>
<evidence type="ECO:0000313" key="1">
    <source>
        <dbReference type="EMBL" id="KKR51039.1"/>
    </source>
</evidence>
<dbReference type="AlphaFoldDB" id="A0A0G0RE98"/>